<dbReference type="GO" id="GO:0004930">
    <property type="term" value="F:G protein-coupled receptor activity"/>
    <property type="evidence" value="ECO:0000318"/>
    <property type="project" value="GO_Central"/>
</dbReference>
<evidence type="ECO:0000259" key="9">
    <source>
        <dbReference type="PROSITE" id="PS50221"/>
    </source>
</evidence>
<evidence type="ECO:0000256" key="4">
    <source>
        <dbReference type="ARBA" id="ARBA00023136"/>
    </source>
</evidence>
<dbReference type="AlphaFoldDB" id="A0A7M7SWW2"/>
<dbReference type="PROSITE" id="PS50221">
    <property type="entry name" value="GAIN_B"/>
    <property type="match status" value="1"/>
</dbReference>
<evidence type="ECO:0000256" key="8">
    <source>
        <dbReference type="SAM" id="SignalP"/>
    </source>
</evidence>
<dbReference type="Pfam" id="PF01825">
    <property type="entry name" value="GPS"/>
    <property type="match status" value="1"/>
</dbReference>
<dbReference type="GO" id="GO:0007186">
    <property type="term" value="P:G protein-coupled receptor signaling pathway"/>
    <property type="evidence" value="ECO:0000318"/>
    <property type="project" value="GO_Central"/>
</dbReference>
<keyword evidence="3 7" id="KW-1133">Transmembrane helix</keyword>
<dbReference type="SMART" id="SM00303">
    <property type="entry name" value="GPS"/>
    <property type="match status" value="1"/>
</dbReference>
<evidence type="ECO:0000256" key="7">
    <source>
        <dbReference type="SAM" id="Phobius"/>
    </source>
</evidence>
<dbReference type="PANTHER" id="PTHR12011:SF471">
    <property type="entry name" value="G-PROTEIN COUPLED RECEPTORS FAMILY 2 PROFILE 2 DOMAIN-CONTAINING PROTEIN"/>
    <property type="match status" value="1"/>
</dbReference>
<keyword evidence="12" id="KW-1185">Reference proteome</keyword>
<organism evidence="11 12">
    <name type="scientific">Strongylocentrotus purpuratus</name>
    <name type="common">Purple sea urchin</name>
    <dbReference type="NCBI Taxonomy" id="7668"/>
    <lineage>
        <taxon>Eukaryota</taxon>
        <taxon>Metazoa</taxon>
        <taxon>Echinodermata</taxon>
        <taxon>Eleutherozoa</taxon>
        <taxon>Echinozoa</taxon>
        <taxon>Echinoidea</taxon>
        <taxon>Euechinoidea</taxon>
        <taxon>Echinacea</taxon>
        <taxon>Camarodonta</taxon>
        <taxon>Echinidea</taxon>
        <taxon>Strongylocentrotidae</taxon>
        <taxon>Strongylocentrotus</taxon>
    </lineage>
</organism>
<dbReference type="GO" id="GO:0007166">
    <property type="term" value="P:cell surface receptor signaling pathway"/>
    <property type="evidence" value="ECO:0007669"/>
    <property type="project" value="InterPro"/>
</dbReference>
<evidence type="ECO:0000313" key="12">
    <source>
        <dbReference type="Proteomes" id="UP000007110"/>
    </source>
</evidence>
<feature type="transmembrane region" description="Helical" evidence="7">
    <location>
        <begin position="376"/>
        <end position="397"/>
    </location>
</feature>
<evidence type="ECO:0000259" key="10">
    <source>
        <dbReference type="PROSITE" id="PS50261"/>
    </source>
</evidence>
<dbReference type="PANTHER" id="PTHR12011">
    <property type="entry name" value="ADHESION G-PROTEIN COUPLED RECEPTOR"/>
    <property type="match status" value="1"/>
</dbReference>
<dbReference type="InterPro" id="IPR046338">
    <property type="entry name" value="GAIN_dom_sf"/>
</dbReference>
<feature type="transmembrane region" description="Helical" evidence="7">
    <location>
        <begin position="310"/>
        <end position="329"/>
    </location>
</feature>
<reference evidence="11" key="2">
    <citation type="submission" date="2021-01" db="UniProtKB">
        <authorList>
            <consortium name="EnsemblMetazoa"/>
        </authorList>
    </citation>
    <scope>IDENTIFICATION</scope>
</reference>
<dbReference type="Pfam" id="PF00002">
    <property type="entry name" value="7tm_2"/>
    <property type="match status" value="1"/>
</dbReference>
<feature type="compositionally biased region" description="Low complexity" evidence="6">
    <location>
        <begin position="35"/>
        <end position="86"/>
    </location>
</feature>
<feature type="region of interest" description="Disordered" evidence="6">
    <location>
        <begin position="27"/>
        <end position="102"/>
    </location>
</feature>
<dbReference type="InParanoid" id="A0A7M7SWW2"/>
<dbReference type="Gene3D" id="1.20.1070.10">
    <property type="entry name" value="Rhodopsin 7-helix transmembrane proteins"/>
    <property type="match status" value="1"/>
</dbReference>
<dbReference type="Proteomes" id="UP000007110">
    <property type="component" value="Unassembled WGS sequence"/>
</dbReference>
<sequence length="458" mass="49138">MERLLKISYFILLLCKGVLAGNGEPPVQGTTPALDPTTDTSTVTPNISTTTPVADETTTLPTTISQTSDQATSTPPDSTTPTYTNTGPLMPPDLTTSMSLSSTQLTTSVCGSGASEEAREGLSSGSQQCRLTFTFHFGSVNDRNVTVHHAYTDREDIQDGAEIVKLTDNADENNIVSIISSVIKIELIDGDTTINLSNGSVQITFMMQPTKGFPPTDGSSGVHCAYQVNGSVWSTDGVQVVSVDSDLVVCNSSHLTSFAVLLSLKPPKGVNAQVQSYLSYILGGISIASLVLAVFIYCVTGAWKMLKIQIHMNLAICTALGQILFLSLAEATENRVLCKGVTVTLHYLFTSALAWTMIEGVFLYRTTAVGCKTLRIGWLSLIAYGGSLVVVGVSFGVLFDTYGTSVFCWLHVEDDSIYIFVGCVCATELFSFTVLCFVMKAFSSLKANKKKDEMDKIK</sequence>
<dbReference type="KEGG" id="spu:583781"/>
<evidence type="ECO:0000256" key="6">
    <source>
        <dbReference type="SAM" id="MobiDB-lite"/>
    </source>
</evidence>
<feature type="signal peptide" evidence="8">
    <location>
        <begin position="1"/>
        <end position="20"/>
    </location>
</feature>
<protein>
    <submittedName>
        <fullName evidence="11">Uncharacterized protein</fullName>
    </submittedName>
</protein>
<feature type="transmembrane region" description="Helical" evidence="7">
    <location>
        <begin position="417"/>
        <end position="442"/>
    </location>
</feature>
<feature type="domain" description="GAIN-B" evidence="9">
    <location>
        <begin position="96"/>
        <end position="268"/>
    </location>
</feature>
<evidence type="ECO:0000256" key="2">
    <source>
        <dbReference type="ARBA" id="ARBA00022692"/>
    </source>
</evidence>
<evidence type="ECO:0000313" key="11">
    <source>
        <dbReference type="EnsemblMetazoa" id="XP_030837251"/>
    </source>
</evidence>
<evidence type="ECO:0000256" key="1">
    <source>
        <dbReference type="ARBA" id="ARBA00004141"/>
    </source>
</evidence>
<accession>A0A7M7SWW2</accession>
<dbReference type="InterPro" id="IPR000832">
    <property type="entry name" value="GPCR_2_secretin-like"/>
</dbReference>
<feature type="transmembrane region" description="Helical" evidence="7">
    <location>
        <begin position="277"/>
        <end position="298"/>
    </location>
</feature>
<dbReference type="InterPro" id="IPR017981">
    <property type="entry name" value="GPCR_2-like_7TM"/>
</dbReference>
<feature type="domain" description="G-protein coupled receptors family 2 profile 2" evidence="10">
    <location>
        <begin position="275"/>
        <end position="458"/>
    </location>
</feature>
<dbReference type="RefSeq" id="XP_030837251.1">
    <property type="nucleotide sequence ID" value="XM_030981391.1"/>
</dbReference>
<proteinExistence type="predicted"/>
<dbReference type="Gene3D" id="2.60.220.50">
    <property type="match status" value="1"/>
</dbReference>
<keyword evidence="4 7" id="KW-0472">Membrane</keyword>
<keyword evidence="8" id="KW-0732">Signal</keyword>
<dbReference type="EnsemblMetazoa" id="XM_030981391">
    <property type="protein sequence ID" value="XP_030837251"/>
    <property type="gene ID" value="LOC583781"/>
</dbReference>
<dbReference type="PROSITE" id="PS50261">
    <property type="entry name" value="G_PROTEIN_RECEP_F2_4"/>
    <property type="match status" value="1"/>
</dbReference>
<keyword evidence="2 7" id="KW-0812">Transmembrane</keyword>
<feature type="transmembrane region" description="Helical" evidence="7">
    <location>
        <begin position="344"/>
        <end position="364"/>
    </location>
</feature>
<keyword evidence="5" id="KW-1015">Disulfide bond</keyword>
<evidence type="ECO:0000256" key="3">
    <source>
        <dbReference type="ARBA" id="ARBA00022989"/>
    </source>
</evidence>
<dbReference type="InterPro" id="IPR000203">
    <property type="entry name" value="GPS"/>
</dbReference>
<comment type="subcellular location">
    <subcellularLocation>
        <location evidence="1">Membrane</location>
        <topology evidence="1">Multi-pass membrane protein</topology>
    </subcellularLocation>
</comment>
<dbReference type="GO" id="GO:0005886">
    <property type="term" value="C:plasma membrane"/>
    <property type="evidence" value="ECO:0000318"/>
    <property type="project" value="GO_Central"/>
</dbReference>
<evidence type="ECO:0000256" key="5">
    <source>
        <dbReference type="ARBA" id="ARBA00023157"/>
    </source>
</evidence>
<dbReference type="InterPro" id="IPR057244">
    <property type="entry name" value="GAIN_B"/>
</dbReference>
<dbReference type="GeneID" id="583781"/>
<dbReference type="FunFam" id="1.20.1070.10:FF:001024">
    <property type="entry name" value="Uncharacterized protein"/>
    <property type="match status" value="1"/>
</dbReference>
<feature type="chain" id="PRO_5029701882" evidence="8">
    <location>
        <begin position="21"/>
        <end position="458"/>
    </location>
</feature>
<name>A0A7M7SWW2_STRPU</name>
<reference evidence="12" key="1">
    <citation type="submission" date="2015-02" db="EMBL/GenBank/DDBJ databases">
        <title>Genome sequencing for Strongylocentrotus purpuratus.</title>
        <authorList>
            <person name="Murali S."/>
            <person name="Liu Y."/>
            <person name="Vee V."/>
            <person name="English A."/>
            <person name="Wang M."/>
            <person name="Skinner E."/>
            <person name="Han Y."/>
            <person name="Muzny D.M."/>
            <person name="Worley K.C."/>
            <person name="Gibbs R.A."/>
        </authorList>
    </citation>
    <scope>NUCLEOTIDE SEQUENCE</scope>
</reference>